<dbReference type="EMBL" id="RBIQ01000007">
    <property type="protein sequence ID" value="RKR14996.1"/>
    <property type="molecule type" value="Genomic_DNA"/>
</dbReference>
<dbReference type="InterPro" id="IPR037126">
    <property type="entry name" value="PdaC/RsiV-like_sf"/>
</dbReference>
<gene>
    <name evidence="3" type="ORF">CLV91_1078</name>
</gene>
<protein>
    <submittedName>
        <fullName evidence="3">Uncharacterized protein DUF3298</fullName>
    </submittedName>
</protein>
<organism evidence="3 4">
    <name type="scientific">Maribacter vaceletii</name>
    <dbReference type="NCBI Taxonomy" id="1206816"/>
    <lineage>
        <taxon>Bacteria</taxon>
        <taxon>Pseudomonadati</taxon>
        <taxon>Bacteroidota</taxon>
        <taxon>Flavobacteriia</taxon>
        <taxon>Flavobacteriales</taxon>
        <taxon>Flavobacteriaceae</taxon>
        <taxon>Maribacter</taxon>
    </lineage>
</organism>
<keyword evidence="4" id="KW-1185">Reference proteome</keyword>
<reference evidence="3 4" key="1">
    <citation type="submission" date="2018-10" db="EMBL/GenBank/DDBJ databases">
        <title>Genomic Encyclopedia of Archaeal and Bacterial Type Strains, Phase II (KMG-II): from individual species to whole genera.</title>
        <authorList>
            <person name="Goeker M."/>
        </authorList>
    </citation>
    <scope>NUCLEOTIDE SEQUENCE [LARGE SCALE GENOMIC DNA]</scope>
    <source>
        <strain evidence="3 4">DSM 25230</strain>
    </source>
</reference>
<feature type="domain" description="DUF3298" evidence="1">
    <location>
        <begin position="184"/>
        <end position="244"/>
    </location>
</feature>
<dbReference type="RefSeq" id="WP_245987145.1">
    <property type="nucleotide sequence ID" value="NZ_RBIQ01000007.1"/>
</dbReference>
<proteinExistence type="predicted"/>
<name>A0A495EE30_9FLAO</name>
<dbReference type="Gene3D" id="3.30.565.40">
    <property type="entry name" value="Fervidobacterium nodosum Rt17-B1 like"/>
    <property type="match status" value="1"/>
</dbReference>
<evidence type="ECO:0000313" key="4">
    <source>
        <dbReference type="Proteomes" id="UP000269412"/>
    </source>
</evidence>
<feature type="domain" description="Deacetylase PdaC" evidence="2">
    <location>
        <begin position="45"/>
        <end position="147"/>
    </location>
</feature>
<evidence type="ECO:0000313" key="3">
    <source>
        <dbReference type="EMBL" id="RKR14996.1"/>
    </source>
</evidence>
<evidence type="ECO:0000259" key="1">
    <source>
        <dbReference type="Pfam" id="PF11738"/>
    </source>
</evidence>
<accession>A0A495EE30</accession>
<comment type="caution">
    <text evidence="3">The sequence shown here is derived from an EMBL/GenBank/DDBJ whole genome shotgun (WGS) entry which is preliminary data.</text>
</comment>
<dbReference type="Gene3D" id="3.90.640.20">
    <property type="entry name" value="Heat-shock cognate protein, ATPase"/>
    <property type="match status" value="1"/>
</dbReference>
<dbReference type="InterPro" id="IPR025303">
    <property type="entry name" value="PdaC"/>
</dbReference>
<dbReference type="Pfam" id="PF13739">
    <property type="entry name" value="PdaC"/>
    <property type="match status" value="1"/>
</dbReference>
<sequence>MALKLLSLSMKYIYILLLLLLVSISCKNETLLTFETLLIEDKTCKNCPAVTIDIPKALEKTTISKNINTALQEEIIILLNFDEATNVTSIKTAIVSFNEGYNKLKDKFPEESTKWEAVINGEVLYENKDILTIALDSYIFTGGAHGYSAKKYLNFSKKNGAEIENWELFNTKFNFEKFAEIKFRIQENIPQDQPINYTGFMFEEDAFYLPENIGFTPNGIQLLYNQYEVSSFAEGPIEVTIPYSEVKKYLAVKVK</sequence>
<dbReference type="InterPro" id="IPR021729">
    <property type="entry name" value="DUF3298"/>
</dbReference>
<dbReference type="Proteomes" id="UP000269412">
    <property type="component" value="Unassembled WGS sequence"/>
</dbReference>
<dbReference type="Pfam" id="PF11738">
    <property type="entry name" value="DUF3298"/>
    <property type="match status" value="1"/>
</dbReference>
<dbReference type="PROSITE" id="PS51257">
    <property type="entry name" value="PROKAR_LIPOPROTEIN"/>
    <property type="match status" value="1"/>
</dbReference>
<evidence type="ECO:0000259" key="2">
    <source>
        <dbReference type="Pfam" id="PF13739"/>
    </source>
</evidence>
<dbReference type="AlphaFoldDB" id="A0A495EE30"/>